<organism evidence="8 9">
    <name type="scientific">Brevibacillus fluminis</name>
    <dbReference type="NCBI Taxonomy" id="511487"/>
    <lineage>
        <taxon>Bacteria</taxon>
        <taxon>Bacillati</taxon>
        <taxon>Bacillota</taxon>
        <taxon>Bacilli</taxon>
        <taxon>Bacillales</taxon>
        <taxon>Paenibacillaceae</taxon>
        <taxon>Brevibacillus</taxon>
    </lineage>
</organism>
<gene>
    <name evidence="8" type="ORF">EDM56_29055</name>
</gene>
<keyword evidence="3" id="KW-0067">ATP-binding</keyword>
<dbReference type="Gene3D" id="1.10.10.60">
    <property type="entry name" value="Homeodomain-like"/>
    <property type="match status" value="1"/>
</dbReference>
<dbReference type="InterPro" id="IPR025944">
    <property type="entry name" value="Sigma_54_int_dom_CS"/>
</dbReference>
<keyword evidence="2" id="KW-0058">Aromatic hydrocarbons catabolism</keyword>
<proteinExistence type="predicted"/>
<dbReference type="PANTHER" id="PTHR32071:SF57">
    <property type="entry name" value="C4-DICARBOXYLATE TRANSPORT TRANSCRIPTIONAL REGULATORY PROTEIN DCTD"/>
    <property type="match status" value="1"/>
</dbReference>
<evidence type="ECO:0000313" key="9">
    <source>
        <dbReference type="Proteomes" id="UP000271031"/>
    </source>
</evidence>
<keyword evidence="9" id="KW-1185">Reference proteome</keyword>
<evidence type="ECO:0000256" key="2">
    <source>
        <dbReference type="ARBA" id="ARBA00022797"/>
    </source>
</evidence>
<evidence type="ECO:0000256" key="1">
    <source>
        <dbReference type="ARBA" id="ARBA00022741"/>
    </source>
</evidence>
<dbReference type="GO" id="GO:0005524">
    <property type="term" value="F:ATP binding"/>
    <property type="evidence" value="ECO:0007669"/>
    <property type="project" value="UniProtKB-KW"/>
</dbReference>
<keyword evidence="4" id="KW-0805">Transcription regulation</keyword>
<sequence length="435" mass="48639">MGGRYMLEHIRLNHDWLLHPLKQHGPLLFSHPQLRLIEAVLEPDAVDSLTKLIREQLDTLTSKGVIELDAPPLRFLLIKDKTKSLLAVSMRDQAAQAPPPPEPVQTFDFAEETLADNTQFVANSQAMINILDIIKKVSYVNSTILLLGESGVGKGAIAKLIHSYSSRADERFVSINCGAIPEALMEAELFGYAHGSFTGGQKGGKAGLFEAANCGTIFLDEIGELPPNLQVKLLHVLQESQIRRIGSAADTSINVRVIAATNQNLKELVAQKKFRNDLYYRLNVVPIEIPSLCERREDIEGLARYFLKKYNNKHRASKTIHPDVIQAFLNYHWPGNVRELENMLERLVVTVERTEIQLAHLPAAFQSIAAVPSELQSPGDELIPLKEAIWQLEKKLITQAYLKHKSTYKAALALGIDQSTVAKKLKQFRQRKGDL</sequence>
<dbReference type="Gene3D" id="1.10.8.60">
    <property type="match status" value="1"/>
</dbReference>
<dbReference type="Pfam" id="PF00158">
    <property type="entry name" value="Sigma54_activat"/>
    <property type="match status" value="1"/>
</dbReference>
<keyword evidence="1" id="KW-0547">Nucleotide-binding</keyword>
<dbReference type="EMBL" id="RHHQ01000028">
    <property type="protein sequence ID" value="RNB79574.1"/>
    <property type="molecule type" value="Genomic_DNA"/>
</dbReference>
<dbReference type="InterPro" id="IPR002078">
    <property type="entry name" value="Sigma_54_int"/>
</dbReference>
<dbReference type="InterPro" id="IPR027417">
    <property type="entry name" value="P-loop_NTPase"/>
</dbReference>
<dbReference type="OrthoDB" id="9771372at2"/>
<dbReference type="InterPro" id="IPR003593">
    <property type="entry name" value="AAA+_ATPase"/>
</dbReference>
<dbReference type="InterPro" id="IPR009057">
    <property type="entry name" value="Homeodomain-like_sf"/>
</dbReference>
<reference evidence="8 9" key="1">
    <citation type="submission" date="2018-10" db="EMBL/GenBank/DDBJ databases">
        <title>Phylogenomics of Brevibacillus.</title>
        <authorList>
            <person name="Dunlap C."/>
        </authorList>
    </citation>
    <scope>NUCLEOTIDE SEQUENCE [LARGE SCALE GENOMIC DNA]</scope>
    <source>
        <strain evidence="8 9">JCM 15716</strain>
    </source>
</reference>
<protein>
    <recommendedName>
        <fullName evidence="6">HTH-type transcriptional regulatory protein TyrR</fullName>
    </recommendedName>
</protein>
<dbReference type="PANTHER" id="PTHR32071">
    <property type="entry name" value="TRANSCRIPTIONAL REGULATORY PROTEIN"/>
    <property type="match status" value="1"/>
</dbReference>
<evidence type="ECO:0000256" key="4">
    <source>
        <dbReference type="ARBA" id="ARBA00023015"/>
    </source>
</evidence>
<evidence type="ECO:0000259" key="7">
    <source>
        <dbReference type="PROSITE" id="PS50045"/>
    </source>
</evidence>
<dbReference type="AlphaFoldDB" id="A0A3M8CV13"/>
<feature type="domain" description="Sigma-54 factor interaction" evidence="7">
    <location>
        <begin position="120"/>
        <end position="349"/>
    </location>
</feature>
<dbReference type="InterPro" id="IPR058031">
    <property type="entry name" value="AAA_lid_NorR"/>
</dbReference>
<dbReference type="PROSITE" id="PS50045">
    <property type="entry name" value="SIGMA54_INTERACT_4"/>
    <property type="match status" value="1"/>
</dbReference>
<dbReference type="CDD" id="cd00009">
    <property type="entry name" value="AAA"/>
    <property type="match status" value="1"/>
</dbReference>
<dbReference type="Proteomes" id="UP000271031">
    <property type="component" value="Unassembled WGS sequence"/>
</dbReference>
<dbReference type="Pfam" id="PF18024">
    <property type="entry name" value="HTH_50"/>
    <property type="match status" value="1"/>
</dbReference>
<evidence type="ECO:0000256" key="3">
    <source>
        <dbReference type="ARBA" id="ARBA00022840"/>
    </source>
</evidence>
<dbReference type="PROSITE" id="PS00675">
    <property type="entry name" value="SIGMA54_INTERACT_1"/>
    <property type="match status" value="1"/>
</dbReference>
<dbReference type="GO" id="GO:0003677">
    <property type="term" value="F:DNA binding"/>
    <property type="evidence" value="ECO:0007669"/>
    <property type="project" value="UniProtKB-KW"/>
</dbReference>
<keyword evidence="5" id="KW-0804">Transcription</keyword>
<dbReference type="Pfam" id="PF25601">
    <property type="entry name" value="AAA_lid_14"/>
    <property type="match status" value="1"/>
</dbReference>
<dbReference type="SMART" id="SM00382">
    <property type="entry name" value="AAA"/>
    <property type="match status" value="1"/>
</dbReference>
<evidence type="ECO:0000256" key="6">
    <source>
        <dbReference type="ARBA" id="ARBA00029500"/>
    </source>
</evidence>
<dbReference type="FunFam" id="3.40.50.300:FF:000006">
    <property type="entry name" value="DNA-binding transcriptional regulator NtrC"/>
    <property type="match status" value="1"/>
</dbReference>
<name>A0A3M8CV13_9BACL</name>
<dbReference type="InterPro" id="IPR025662">
    <property type="entry name" value="Sigma_54_int_dom_ATP-bd_1"/>
</dbReference>
<dbReference type="SUPFAM" id="SSF52540">
    <property type="entry name" value="P-loop containing nucleoside triphosphate hydrolases"/>
    <property type="match status" value="1"/>
</dbReference>
<evidence type="ECO:0000313" key="8">
    <source>
        <dbReference type="EMBL" id="RNB79574.1"/>
    </source>
</evidence>
<evidence type="ECO:0000256" key="5">
    <source>
        <dbReference type="ARBA" id="ARBA00023163"/>
    </source>
</evidence>
<dbReference type="PROSITE" id="PS00688">
    <property type="entry name" value="SIGMA54_INTERACT_3"/>
    <property type="match status" value="1"/>
</dbReference>
<comment type="caution">
    <text evidence="8">The sequence shown here is derived from an EMBL/GenBank/DDBJ whole genome shotgun (WGS) entry which is preliminary data.</text>
</comment>
<dbReference type="SUPFAM" id="SSF46689">
    <property type="entry name" value="Homeodomain-like"/>
    <property type="match status" value="1"/>
</dbReference>
<dbReference type="InterPro" id="IPR030828">
    <property type="entry name" value="HTH_TyrR"/>
</dbReference>
<dbReference type="Gene3D" id="3.40.50.300">
    <property type="entry name" value="P-loop containing nucleotide triphosphate hydrolases"/>
    <property type="match status" value="1"/>
</dbReference>
<accession>A0A3M8CV13</accession>
<dbReference type="GO" id="GO:0006355">
    <property type="term" value="P:regulation of DNA-templated transcription"/>
    <property type="evidence" value="ECO:0007669"/>
    <property type="project" value="InterPro"/>
</dbReference>